<evidence type="ECO:0000256" key="4">
    <source>
        <dbReference type="ARBA" id="ARBA00022630"/>
    </source>
</evidence>
<dbReference type="EC" id="2.7.1.180" evidence="2"/>
<comment type="catalytic activity">
    <reaction evidence="10">
        <text>L-threonyl-[protein] + FAD = FMN-L-threonyl-[protein] + AMP + H(+)</text>
        <dbReference type="Rhea" id="RHEA:36847"/>
        <dbReference type="Rhea" id="RHEA-COMP:11060"/>
        <dbReference type="Rhea" id="RHEA-COMP:11061"/>
        <dbReference type="ChEBI" id="CHEBI:15378"/>
        <dbReference type="ChEBI" id="CHEBI:30013"/>
        <dbReference type="ChEBI" id="CHEBI:57692"/>
        <dbReference type="ChEBI" id="CHEBI:74257"/>
        <dbReference type="ChEBI" id="CHEBI:456215"/>
        <dbReference type="EC" id="2.7.1.180"/>
    </reaction>
</comment>
<dbReference type="AlphaFoldDB" id="A0A517SVZ7"/>
<keyword evidence="6" id="KW-0479">Metal-binding</keyword>
<evidence type="ECO:0000256" key="12">
    <source>
        <dbReference type="SAM" id="SignalP"/>
    </source>
</evidence>
<keyword evidence="12" id="KW-0732">Signal</keyword>
<evidence type="ECO:0000256" key="8">
    <source>
        <dbReference type="ARBA" id="ARBA00022842"/>
    </source>
</evidence>
<evidence type="ECO:0000256" key="2">
    <source>
        <dbReference type="ARBA" id="ARBA00011955"/>
    </source>
</evidence>
<keyword evidence="11" id="KW-1133">Transmembrane helix</keyword>
<keyword evidence="8" id="KW-0460">Magnesium</keyword>
<feature type="chain" id="PRO_5039904684" description="FAD:protein FMN transferase" evidence="12">
    <location>
        <begin position="29"/>
        <end position="449"/>
    </location>
</feature>
<evidence type="ECO:0000256" key="5">
    <source>
        <dbReference type="ARBA" id="ARBA00022679"/>
    </source>
</evidence>
<dbReference type="Proteomes" id="UP000315003">
    <property type="component" value="Chromosome"/>
</dbReference>
<dbReference type="OrthoDB" id="9778595at2"/>
<name>A0A517SVZ7_9BACT</name>
<keyword evidence="11" id="KW-0812">Transmembrane</keyword>
<evidence type="ECO:0000256" key="9">
    <source>
        <dbReference type="ARBA" id="ARBA00031306"/>
    </source>
</evidence>
<evidence type="ECO:0000256" key="7">
    <source>
        <dbReference type="ARBA" id="ARBA00022827"/>
    </source>
</evidence>
<feature type="signal peptide" evidence="12">
    <location>
        <begin position="1"/>
        <end position="28"/>
    </location>
</feature>
<dbReference type="Pfam" id="PF02424">
    <property type="entry name" value="ApbE"/>
    <property type="match status" value="1"/>
</dbReference>
<keyword evidence="14" id="KW-1185">Reference proteome</keyword>
<evidence type="ECO:0000313" key="14">
    <source>
        <dbReference type="Proteomes" id="UP000315003"/>
    </source>
</evidence>
<dbReference type="PANTHER" id="PTHR30040">
    <property type="entry name" value="THIAMINE BIOSYNTHESIS LIPOPROTEIN APBE"/>
    <property type="match status" value="1"/>
</dbReference>
<dbReference type="Pfam" id="PF04400">
    <property type="entry name" value="NqrM"/>
    <property type="match status" value="1"/>
</dbReference>
<dbReference type="InterPro" id="IPR003374">
    <property type="entry name" value="ApbE-like_sf"/>
</dbReference>
<evidence type="ECO:0000256" key="10">
    <source>
        <dbReference type="ARBA" id="ARBA00048540"/>
    </source>
</evidence>
<gene>
    <name evidence="13" type="primary">apbE_2</name>
    <name evidence="13" type="ORF">SV7mr_27830</name>
</gene>
<dbReference type="EMBL" id="CP036272">
    <property type="protein sequence ID" value="QDT60263.1"/>
    <property type="molecule type" value="Genomic_DNA"/>
</dbReference>
<protein>
    <recommendedName>
        <fullName evidence="3">FAD:protein FMN transferase</fullName>
        <ecNumber evidence="2">2.7.1.180</ecNumber>
    </recommendedName>
    <alternativeName>
        <fullName evidence="9">Flavin transferase</fullName>
    </alternativeName>
</protein>
<evidence type="ECO:0000256" key="11">
    <source>
        <dbReference type="SAM" id="Phobius"/>
    </source>
</evidence>
<keyword evidence="13" id="KW-0449">Lipoprotein</keyword>
<keyword evidence="7" id="KW-0274">FAD</keyword>
<dbReference type="PANTHER" id="PTHR30040:SF2">
    <property type="entry name" value="FAD:PROTEIN FMN TRANSFERASE"/>
    <property type="match status" value="1"/>
</dbReference>
<sequence length="449" mass="47671" precursor="true">MHSSLMRSTFGSTVAVLALLVFRPPADAQPQPALGTDSQSIRQFDGQTMGTTYMVKVVGGESVDDETIRLSVDAELRAVNDEMSTYLPSSLLSKFNQSKSTDWIDVNANVVDVVRYAQQVSKATDGAFDVTVGPLVNAWHFGPDEKTNQIPSDEAIATLLQQVGYEKLSYREDPPALKKSVAELQVDLSSIAKGHGVDRVVDRLAGLGLENVFVEIGGEVRTSGSKPDKPWAVGIQMPDAASNTVLIAHAMKPESSQTSMATSGDYRIFYVVDGKRYSHTIDPRTGRPVEHSMASVTVVAENCMAADAWATAINVVGPDQAIQLAQTNELGVLTVWREGDDYLSAGTGTLAQYAKEVEPSAAGVANADEGQSFLSQMIPVAILTVCVVAILLLGMSVGVLFGRRAISGSCGGLASKTNPDGSSSCSLCSSPSDACKELRDKMAEKQNAS</sequence>
<dbReference type="InterPro" id="IPR007495">
    <property type="entry name" value="NqrM"/>
</dbReference>
<feature type="transmembrane region" description="Helical" evidence="11">
    <location>
        <begin position="377"/>
        <end position="401"/>
    </location>
</feature>
<evidence type="ECO:0000313" key="13">
    <source>
        <dbReference type="EMBL" id="QDT60263.1"/>
    </source>
</evidence>
<dbReference type="SUPFAM" id="SSF143631">
    <property type="entry name" value="ApbE-like"/>
    <property type="match status" value="1"/>
</dbReference>
<proteinExistence type="predicted"/>
<evidence type="ECO:0000256" key="3">
    <source>
        <dbReference type="ARBA" id="ARBA00016337"/>
    </source>
</evidence>
<evidence type="ECO:0000256" key="6">
    <source>
        <dbReference type="ARBA" id="ARBA00022723"/>
    </source>
</evidence>
<keyword evidence="4" id="KW-0285">Flavoprotein</keyword>
<dbReference type="Gene3D" id="3.10.520.10">
    <property type="entry name" value="ApbE-like domains"/>
    <property type="match status" value="1"/>
</dbReference>
<dbReference type="InterPro" id="IPR024932">
    <property type="entry name" value="ApbE"/>
</dbReference>
<dbReference type="GO" id="GO:0016740">
    <property type="term" value="F:transferase activity"/>
    <property type="evidence" value="ECO:0007669"/>
    <property type="project" value="UniProtKB-KW"/>
</dbReference>
<keyword evidence="11" id="KW-0472">Membrane</keyword>
<comment type="cofactor">
    <cofactor evidence="1">
        <name>Mg(2+)</name>
        <dbReference type="ChEBI" id="CHEBI:18420"/>
    </cofactor>
</comment>
<keyword evidence="5" id="KW-0808">Transferase</keyword>
<dbReference type="RefSeq" id="WP_145272670.1">
    <property type="nucleotide sequence ID" value="NZ_CP036272.1"/>
</dbReference>
<evidence type="ECO:0000256" key="1">
    <source>
        <dbReference type="ARBA" id="ARBA00001946"/>
    </source>
</evidence>
<dbReference type="GO" id="GO:0046872">
    <property type="term" value="F:metal ion binding"/>
    <property type="evidence" value="ECO:0007669"/>
    <property type="project" value="UniProtKB-KW"/>
</dbReference>
<organism evidence="13 14">
    <name type="scientific">Stieleria bergensis</name>
    <dbReference type="NCBI Taxonomy" id="2528025"/>
    <lineage>
        <taxon>Bacteria</taxon>
        <taxon>Pseudomonadati</taxon>
        <taxon>Planctomycetota</taxon>
        <taxon>Planctomycetia</taxon>
        <taxon>Pirellulales</taxon>
        <taxon>Pirellulaceae</taxon>
        <taxon>Stieleria</taxon>
    </lineage>
</organism>
<reference evidence="13 14" key="1">
    <citation type="submission" date="2019-02" db="EMBL/GenBank/DDBJ databases">
        <title>Deep-cultivation of Planctomycetes and their phenomic and genomic characterization uncovers novel biology.</title>
        <authorList>
            <person name="Wiegand S."/>
            <person name="Jogler M."/>
            <person name="Boedeker C."/>
            <person name="Pinto D."/>
            <person name="Vollmers J."/>
            <person name="Rivas-Marin E."/>
            <person name="Kohn T."/>
            <person name="Peeters S.H."/>
            <person name="Heuer A."/>
            <person name="Rast P."/>
            <person name="Oberbeckmann S."/>
            <person name="Bunk B."/>
            <person name="Jeske O."/>
            <person name="Meyerdierks A."/>
            <person name="Storesund J.E."/>
            <person name="Kallscheuer N."/>
            <person name="Luecker S."/>
            <person name="Lage O.M."/>
            <person name="Pohl T."/>
            <person name="Merkel B.J."/>
            <person name="Hornburger P."/>
            <person name="Mueller R.-W."/>
            <person name="Bruemmer F."/>
            <person name="Labrenz M."/>
            <person name="Spormann A.M."/>
            <person name="Op den Camp H."/>
            <person name="Overmann J."/>
            <person name="Amann R."/>
            <person name="Jetten M.S.M."/>
            <person name="Mascher T."/>
            <person name="Medema M.H."/>
            <person name="Devos D.P."/>
            <person name="Kaster A.-K."/>
            <person name="Ovreas L."/>
            <person name="Rohde M."/>
            <person name="Galperin M.Y."/>
            <person name="Jogler C."/>
        </authorList>
    </citation>
    <scope>NUCLEOTIDE SEQUENCE [LARGE SCALE GENOMIC DNA]</scope>
    <source>
        <strain evidence="13 14">SV_7m_r</strain>
    </source>
</reference>
<accession>A0A517SVZ7</accession>